<accession>A0A1X0XMX9</accession>
<evidence type="ECO:0000313" key="7">
    <source>
        <dbReference type="EMBL" id="ORJ54282.1"/>
    </source>
</evidence>
<dbReference type="Gene3D" id="1.10.760.10">
    <property type="entry name" value="Cytochrome c-like domain"/>
    <property type="match status" value="1"/>
</dbReference>
<gene>
    <name evidence="7" type="ORF">B5V00_15825</name>
</gene>
<dbReference type="InterPro" id="IPR036909">
    <property type="entry name" value="Cyt_c-like_dom_sf"/>
</dbReference>
<evidence type="ECO:0000259" key="6">
    <source>
        <dbReference type="PROSITE" id="PS51007"/>
    </source>
</evidence>
<feature type="transmembrane region" description="Helical" evidence="5">
    <location>
        <begin position="131"/>
        <end position="150"/>
    </location>
</feature>
<keyword evidence="2 4" id="KW-0479">Metal-binding</keyword>
<comment type="caution">
    <text evidence="7">The sequence shown here is derived from an EMBL/GenBank/DDBJ whole genome shotgun (WGS) entry which is preliminary data.</text>
</comment>
<dbReference type="InterPro" id="IPR009056">
    <property type="entry name" value="Cyt_c-like_dom"/>
</dbReference>
<reference evidence="7 8" key="1">
    <citation type="submission" date="2017-03" db="EMBL/GenBank/DDBJ databases">
        <title>Genome sequence of Geothermobacter sp. EPR-M, Deep-Sea Iron Reducer.</title>
        <authorList>
            <person name="Tully B."/>
            <person name="Savalia P."/>
            <person name="Abuyen K."/>
            <person name="Baughan C."/>
            <person name="Romero E."/>
            <person name="Ronkowski C."/>
            <person name="Torres B."/>
            <person name="Tremblay J."/>
            <person name="Trujillo A."/>
            <person name="Tyler M."/>
            <person name="Perez-Rodriguez I."/>
            <person name="Amend J."/>
        </authorList>
    </citation>
    <scope>NUCLEOTIDE SEQUENCE [LARGE SCALE GENOMIC DNA]</scope>
    <source>
        <strain evidence="7 8">EPR-M</strain>
    </source>
</reference>
<dbReference type="SUPFAM" id="SSF46626">
    <property type="entry name" value="Cytochrome c"/>
    <property type="match status" value="1"/>
</dbReference>
<feature type="domain" description="Cytochrome c" evidence="6">
    <location>
        <begin position="27"/>
        <end position="121"/>
    </location>
</feature>
<dbReference type="GO" id="GO:0009055">
    <property type="term" value="F:electron transfer activity"/>
    <property type="evidence" value="ECO:0007669"/>
    <property type="project" value="InterPro"/>
</dbReference>
<protein>
    <recommendedName>
        <fullName evidence="6">Cytochrome c domain-containing protein</fullName>
    </recommendedName>
</protein>
<evidence type="ECO:0000313" key="8">
    <source>
        <dbReference type="Proteomes" id="UP000193136"/>
    </source>
</evidence>
<dbReference type="GO" id="GO:0046872">
    <property type="term" value="F:metal ion binding"/>
    <property type="evidence" value="ECO:0007669"/>
    <property type="project" value="UniProtKB-KW"/>
</dbReference>
<sequence>MGGRWPLTMVVTLLGVLLAGGCLAASGDAARGARLFSGSAAMSNGGAPCLACHGFAAAGFGAAGGASFGPDLSNLNEDYGDDGVAEVLAALPFPSMLPIYAKRPLTEQEQADLGAFFAATRTGALPGVGRLAVTVLAALVIFVGLIGLLGQRRLRAVRQPLVEQARNRGGKQV</sequence>
<dbReference type="PROSITE" id="PS51007">
    <property type="entry name" value="CYTC"/>
    <property type="match status" value="1"/>
</dbReference>
<keyword evidence="5" id="KW-1133">Transmembrane helix</keyword>
<proteinExistence type="predicted"/>
<evidence type="ECO:0000256" key="4">
    <source>
        <dbReference type="PROSITE-ProRule" id="PRU00433"/>
    </source>
</evidence>
<dbReference type="EMBL" id="NAAD01000032">
    <property type="protein sequence ID" value="ORJ54282.1"/>
    <property type="molecule type" value="Genomic_DNA"/>
</dbReference>
<name>A0A1X0XMX9_9BACT</name>
<organism evidence="7 8">
    <name type="scientific">Geothermobacter hydrogeniphilus</name>
    <dbReference type="NCBI Taxonomy" id="1969733"/>
    <lineage>
        <taxon>Bacteria</taxon>
        <taxon>Pseudomonadati</taxon>
        <taxon>Thermodesulfobacteriota</taxon>
        <taxon>Desulfuromonadia</taxon>
        <taxon>Desulfuromonadales</taxon>
        <taxon>Geothermobacteraceae</taxon>
        <taxon>Geothermobacter</taxon>
    </lineage>
</organism>
<keyword evidence="5" id="KW-0472">Membrane</keyword>
<dbReference type="AlphaFoldDB" id="A0A1X0XMX9"/>
<keyword evidence="3 4" id="KW-0408">Iron</keyword>
<dbReference type="PROSITE" id="PS51257">
    <property type="entry name" value="PROKAR_LIPOPROTEIN"/>
    <property type="match status" value="1"/>
</dbReference>
<keyword evidence="1 4" id="KW-0349">Heme</keyword>
<keyword evidence="8" id="KW-1185">Reference proteome</keyword>
<evidence type="ECO:0000256" key="2">
    <source>
        <dbReference type="ARBA" id="ARBA00022723"/>
    </source>
</evidence>
<keyword evidence="5" id="KW-0812">Transmembrane</keyword>
<evidence type="ECO:0000256" key="1">
    <source>
        <dbReference type="ARBA" id="ARBA00022617"/>
    </source>
</evidence>
<dbReference type="GO" id="GO:0020037">
    <property type="term" value="F:heme binding"/>
    <property type="evidence" value="ECO:0007669"/>
    <property type="project" value="InterPro"/>
</dbReference>
<evidence type="ECO:0000256" key="5">
    <source>
        <dbReference type="SAM" id="Phobius"/>
    </source>
</evidence>
<dbReference type="STRING" id="1969733.B5V00_15825"/>
<evidence type="ECO:0000256" key="3">
    <source>
        <dbReference type="ARBA" id="ARBA00023004"/>
    </source>
</evidence>
<dbReference type="Proteomes" id="UP000193136">
    <property type="component" value="Unassembled WGS sequence"/>
</dbReference>